<gene>
    <name evidence="10" type="ORF">C5L28_000202</name>
    <name evidence="9" type="ORF">LPKJCM_00668</name>
</gene>
<dbReference type="NCBIfam" id="NF037981">
    <property type="entry name" value="NCS2_1"/>
    <property type="match status" value="1"/>
</dbReference>
<keyword evidence="5 8" id="KW-1133">Transmembrane helix</keyword>
<dbReference type="GO" id="GO:0042907">
    <property type="term" value="F:xanthine transmembrane transporter activity"/>
    <property type="evidence" value="ECO:0007669"/>
    <property type="project" value="TreeGrafter"/>
</dbReference>
<evidence type="ECO:0000256" key="6">
    <source>
        <dbReference type="ARBA" id="ARBA00023136"/>
    </source>
</evidence>
<sequence>MKRNDSGLLYGPEDKVSYFQSGLLGLQHVLAMDVYVPPIIIAGLLSMSLAQKTGFLQAAFLACGIGTILQTRYFMKLPVSQGPSFVPIGAVAGVYLANGAANGGMATVLGSLIVGALLLILLGVSGVYQKIINTLVPAIVGGTIITCVGLSLLPSALNDNIFKASGNVNQNIEIAAITALAMLVAITIGIRIPQLQRLFKVSSIIIALIVGTIVASMMGRFDWSAVNNAAWISLPHFTSLHYGIHFSLPTILTFVVIYMVLTTETTGTWFAMSAVVGEKITKKQWNRGIIGEGLSCLFAALLGTTPMTGYSTNAGVVSITGVASKRVFVSAGIWFVVLGFFGKLSAFLSAVPAAVIGGIFSIICVIIMLNGLNVIRNLATDESTIYVLGIPIVLTMAVILLPAKVISETPQMVQYLLGSPITIAALSAIIINLVMGNRKVSESPEDTSEIKPTAVSKEELAESK</sequence>
<evidence type="ECO:0000313" key="11">
    <source>
        <dbReference type="Proteomes" id="UP000214739"/>
    </source>
</evidence>
<name>A0A224V3T1_9LACO</name>
<comment type="similarity">
    <text evidence="2">Belongs to the nucleobase:cation symporter-2 (NCS2) (TC 2.A.40) family.</text>
</comment>
<feature type="transmembrane region" description="Helical" evidence="8">
    <location>
        <begin position="199"/>
        <end position="219"/>
    </location>
</feature>
<evidence type="ECO:0000313" key="9">
    <source>
        <dbReference type="EMBL" id="GAW71587.1"/>
    </source>
</evidence>
<evidence type="ECO:0000256" key="7">
    <source>
        <dbReference type="SAM" id="MobiDB-lite"/>
    </source>
</evidence>
<evidence type="ECO:0000313" key="10">
    <source>
        <dbReference type="EMBL" id="TDG90149.1"/>
    </source>
</evidence>
<feature type="transmembrane region" description="Helical" evidence="8">
    <location>
        <begin position="174"/>
        <end position="192"/>
    </location>
</feature>
<feature type="transmembrane region" description="Helical" evidence="8">
    <location>
        <begin position="415"/>
        <end position="435"/>
    </location>
</feature>
<evidence type="ECO:0000256" key="3">
    <source>
        <dbReference type="ARBA" id="ARBA00022448"/>
    </source>
</evidence>
<comment type="caution">
    <text evidence="9">The sequence shown here is derived from an EMBL/GenBank/DDBJ whole genome shotgun (WGS) entry which is preliminary data.</text>
</comment>
<keyword evidence="4 8" id="KW-0812">Transmembrane</keyword>
<feature type="transmembrane region" description="Helical" evidence="8">
    <location>
        <begin position="384"/>
        <end position="403"/>
    </location>
</feature>
<feature type="region of interest" description="Disordered" evidence="7">
    <location>
        <begin position="442"/>
        <end position="464"/>
    </location>
</feature>
<feature type="transmembrane region" description="Helical" evidence="8">
    <location>
        <begin position="29"/>
        <end position="49"/>
    </location>
</feature>
<accession>A0A224V3T1</accession>
<evidence type="ECO:0000256" key="4">
    <source>
        <dbReference type="ARBA" id="ARBA00022692"/>
    </source>
</evidence>
<dbReference type="PANTHER" id="PTHR42810:SF2">
    <property type="entry name" value="PURINE PERMEASE C1399.01C-RELATED"/>
    <property type="match status" value="1"/>
</dbReference>
<dbReference type="OrthoDB" id="9805749at2"/>
<feature type="transmembrane region" description="Helical" evidence="8">
    <location>
        <begin position="107"/>
        <end position="128"/>
    </location>
</feature>
<evidence type="ECO:0000256" key="2">
    <source>
        <dbReference type="ARBA" id="ARBA00008821"/>
    </source>
</evidence>
<dbReference type="GO" id="GO:0005886">
    <property type="term" value="C:plasma membrane"/>
    <property type="evidence" value="ECO:0007669"/>
    <property type="project" value="TreeGrafter"/>
</dbReference>
<dbReference type="RefSeq" id="WP_057961654.1">
    <property type="nucleotide sequence ID" value="NZ_BAAAXO010000013.1"/>
</dbReference>
<dbReference type="InterPro" id="IPR006043">
    <property type="entry name" value="NCS2"/>
</dbReference>
<keyword evidence="6 8" id="KW-0472">Membrane</keyword>
<protein>
    <submittedName>
        <fullName evidence="9">Xanthine/uracil permease</fullName>
    </submittedName>
</protein>
<feature type="transmembrane region" description="Helical" evidence="8">
    <location>
        <begin position="239"/>
        <end position="261"/>
    </location>
</feature>
<feature type="transmembrane region" description="Helical" evidence="8">
    <location>
        <begin position="55"/>
        <end position="75"/>
    </location>
</feature>
<dbReference type="Proteomes" id="UP000294668">
    <property type="component" value="Unassembled WGS sequence"/>
</dbReference>
<dbReference type="Proteomes" id="UP000214739">
    <property type="component" value="Unassembled WGS sequence"/>
</dbReference>
<evidence type="ECO:0000256" key="8">
    <source>
        <dbReference type="SAM" id="Phobius"/>
    </source>
</evidence>
<organism evidence="9 11">
    <name type="scientific">Lentilactobacillus parakefiri</name>
    <dbReference type="NCBI Taxonomy" id="152332"/>
    <lineage>
        <taxon>Bacteria</taxon>
        <taxon>Bacillati</taxon>
        <taxon>Bacillota</taxon>
        <taxon>Bacilli</taxon>
        <taxon>Lactobacillales</taxon>
        <taxon>Lactobacillaceae</taxon>
        <taxon>Lentilactobacillus</taxon>
    </lineage>
</organism>
<keyword evidence="3" id="KW-0813">Transport</keyword>
<reference evidence="10 12" key="2">
    <citation type="journal article" date="2019" name="Appl. Microbiol. Biotechnol.">
        <title>Uncovering carbohydrate metabolism through a genotype-phenotype association study of 56 lactic acid bacteria genomes.</title>
        <authorList>
            <person name="Buron-Moles G."/>
            <person name="Chailyan A."/>
            <person name="Dolejs I."/>
            <person name="Forster J."/>
            <person name="Miks M.H."/>
        </authorList>
    </citation>
    <scope>NUCLEOTIDE SEQUENCE [LARGE SCALE GENOMIC DNA]</scope>
    <source>
        <strain evidence="10 12">DSM 10551</strain>
    </source>
</reference>
<evidence type="ECO:0000256" key="1">
    <source>
        <dbReference type="ARBA" id="ARBA00004141"/>
    </source>
</evidence>
<reference evidence="10" key="3">
    <citation type="submission" date="2019-02" db="EMBL/GenBank/DDBJ databases">
        <authorList>
            <person name="Buron G."/>
            <person name="Chaylann A."/>
            <person name="Dolejs I."/>
            <person name="Forster J."/>
            <person name="Miks M.H."/>
        </authorList>
    </citation>
    <scope>NUCLEOTIDE SEQUENCE</scope>
    <source>
        <strain evidence="10">DSM 10551</strain>
    </source>
</reference>
<feature type="transmembrane region" description="Helical" evidence="8">
    <location>
        <begin position="135"/>
        <end position="154"/>
    </location>
</feature>
<evidence type="ECO:0000256" key="5">
    <source>
        <dbReference type="ARBA" id="ARBA00022989"/>
    </source>
</evidence>
<dbReference type="Pfam" id="PF00860">
    <property type="entry name" value="Xan_ur_permease"/>
    <property type="match status" value="1"/>
</dbReference>
<feature type="transmembrane region" description="Helical" evidence="8">
    <location>
        <begin position="353"/>
        <end position="372"/>
    </location>
</feature>
<keyword evidence="12" id="KW-1185">Reference proteome</keyword>
<dbReference type="PANTHER" id="PTHR42810">
    <property type="entry name" value="PURINE PERMEASE C1399.01C-RELATED"/>
    <property type="match status" value="1"/>
</dbReference>
<dbReference type="AlphaFoldDB" id="A0A224V3T1"/>
<proteinExistence type="inferred from homology"/>
<evidence type="ECO:0000313" key="12">
    <source>
        <dbReference type="Proteomes" id="UP000294668"/>
    </source>
</evidence>
<feature type="transmembrane region" description="Helical" evidence="8">
    <location>
        <begin position="327"/>
        <end position="347"/>
    </location>
</feature>
<reference evidence="9 11" key="1">
    <citation type="journal article" date="2017" name="Biosci Microbiota Food Health">
        <title>Genomic characterization reconfirms the taxonomic status of Lactobacillus parakefiri.</title>
        <authorList>
            <person name="Tanizawa Y."/>
            <person name="Kobayashi H."/>
            <person name="Kaminuma E."/>
            <person name="Sakamoto M."/>
            <person name="Ohkuma M."/>
            <person name="Nakamura Y."/>
            <person name="Arita M."/>
            <person name="Tohno M."/>
        </authorList>
    </citation>
    <scope>NUCLEOTIDE SEQUENCE [LARGE SCALE GENOMIC DNA]</scope>
    <source>
        <strain evidence="9 11">JCM 8573</strain>
    </source>
</reference>
<comment type="subcellular location">
    <subcellularLocation>
        <location evidence="1">Membrane</location>
        <topology evidence="1">Multi-pass membrane protein</topology>
    </subcellularLocation>
</comment>
<dbReference type="EMBL" id="BDGB01000039">
    <property type="protein sequence ID" value="GAW71587.1"/>
    <property type="molecule type" value="Genomic_DNA"/>
</dbReference>
<dbReference type="EMBL" id="PUFL01000072">
    <property type="protein sequence ID" value="TDG90149.1"/>
    <property type="molecule type" value="Genomic_DNA"/>
</dbReference>